<evidence type="ECO:0000259" key="1">
    <source>
        <dbReference type="PROSITE" id="PS50987"/>
    </source>
</evidence>
<dbReference type="GO" id="GO:0016779">
    <property type="term" value="F:nucleotidyltransferase activity"/>
    <property type="evidence" value="ECO:0007669"/>
    <property type="project" value="InterPro"/>
</dbReference>
<evidence type="ECO:0000313" key="2">
    <source>
        <dbReference type="EMBL" id="SCL76172.1"/>
    </source>
</evidence>
<proteinExistence type="predicted"/>
<accession>A0A1M4MMV4</accession>
<dbReference type="GO" id="GO:0003700">
    <property type="term" value="F:DNA-binding transcription factor activity"/>
    <property type="evidence" value="ECO:0007669"/>
    <property type="project" value="InterPro"/>
</dbReference>
<organism evidence="2 3">
    <name type="scientific">Methanoculleus chikugoensis</name>
    <dbReference type="NCBI Taxonomy" id="118126"/>
    <lineage>
        <taxon>Archaea</taxon>
        <taxon>Methanobacteriati</taxon>
        <taxon>Methanobacteriota</taxon>
        <taxon>Stenosarchaea group</taxon>
        <taxon>Methanomicrobia</taxon>
        <taxon>Methanomicrobiales</taxon>
        <taxon>Methanomicrobiaceae</taxon>
        <taxon>Methanoculleus</taxon>
    </lineage>
</organism>
<name>A0A1M4MMV4_9EURY</name>
<feature type="domain" description="HTH arsR-type" evidence="1">
    <location>
        <begin position="1"/>
        <end position="89"/>
    </location>
</feature>
<gene>
    <name evidence="2" type="ORF">L21_2093</name>
</gene>
<dbReference type="PROSITE" id="PS50987">
    <property type="entry name" value="HTH_ARSR_2"/>
    <property type="match status" value="1"/>
</dbReference>
<dbReference type="Gene3D" id="1.10.10.10">
    <property type="entry name" value="Winged helix-like DNA-binding domain superfamily/Winged helix DNA-binding domain"/>
    <property type="match status" value="1"/>
</dbReference>
<sequence>MLEALISSETRVKVLTLFLLNPDKEYYIRQVERLVGKNYALVRKELAHLEEFGLLRSETKGNQTYYTADQNFFLYPELQRLVLKTEGVARVLKEQLDELGDLECIFIYGSFASGTAGAKSDIDLFIVGEVDESRLIPLINESERTLQREINYTLVKKEELRERIDRADPFVTNVLSKPKVMILGEGCCGQTPGDGRED</sequence>
<dbReference type="SUPFAM" id="SSF46785">
    <property type="entry name" value="Winged helix' DNA-binding domain"/>
    <property type="match status" value="1"/>
</dbReference>
<reference evidence="2 3" key="1">
    <citation type="submission" date="2016-08" db="EMBL/GenBank/DDBJ databases">
        <authorList>
            <person name="Seilhamer J.J."/>
        </authorList>
    </citation>
    <scope>NUCLEOTIDE SEQUENCE [LARGE SCALE GENOMIC DNA]</scope>
    <source>
        <strain evidence="2">L21-II-0</strain>
    </source>
</reference>
<dbReference type="InterPro" id="IPR001845">
    <property type="entry name" value="HTH_ArsR_DNA-bd_dom"/>
</dbReference>
<protein>
    <submittedName>
        <fullName evidence="2">Putative nucleotidyltransferases</fullName>
    </submittedName>
</protein>
<dbReference type="Pfam" id="PF01909">
    <property type="entry name" value="NTP_transf_2"/>
    <property type="match status" value="1"/>
</dbReference>
<dbReference type="SUPFAM" id="SSF81301">
    <property type="entry name" value="Nucleotidyltransferase"/>
    <property type="match status" value="1"/>
</dbReference>
<dbReference type="InterPro" id="IPR043519">
    <property type="entry name" value="NT_sf"/>
</dbReference>
<keyword evidence="2" id="KW-0808">Transferase</keyword>
<dbReference type="CDD" id="cd00090">
    <property type="entry name" value="HTH_ARSR"/>
    <property type="match status" value="1"/>
</dbReference>
<dbReference type="OrthoDB" id="9287at2157"/>
<dbReference type="AlphaFoldDB" id="A0A1M4MMV4"/>
<evidence type="ECO:0000313" key="3">
    <source>
        <dbReference type="Proteomes" id="UP000184671"/>
    </source>
</evidence>
<dbReference type="Gene3D" id="3.30.460.10">
    <property type="entry name" value="Beta Polymerase, domain 2"/>
    <property type="match status" value="1"/>
</dbReference>
<dbReference type="CDD" id="cd05403">
    <property type="entry name" value="NT_KNTase_like"/>
    <property type="match status" value="1"/>
</dbReference>
<dbReference type="Proteomes" id="UP000184671">
    <property type="component" value="Unassembled WGS sequence"/>
</dbReference>
<dbReference type="STRING" id="118126.L21_2093"/>
<dbReference type="InterPro" id="IPR011991">
    <property type="entry name" value="ArsR-like_HTH"/>
</dbReference>
<dbReference type="RefSeq" id="WP_074370391.1">
    <property type="nucleotide sequence ID" value="NZ_FMID01000047.1"/>
</dbReference>
<dbReference type="InterPro" id="IPR002934">
    <property type="entry name" value="Polymerase_NTP_transf_dom"/>
</dbReference>
<dbReference type="EMBL" id="FMID01000047">
    <property type="protein sequence ID" value="SCL76172.1"/>
    <property type="molecule type" value="Genomic_DNA"/>
</dbReference>
<dbReference type="InterPro" id="IPR036390">
    <property type="entry name" value="WH_DNA-bd_sf"/>
</dbReference>
<dbReference type="InterPro" id="IPR036388">
    <property type="entry name" value="WH-like_DNA-bd_sf"/>
</dbReference>